<dbReference type="CDD" id="cd16914">
    <property type="entry name" value="EcfT"/>
    <property type="match status" value="1"/>
</dbReference>
<proteinExistence type="predicted"/>
<gene>
    <name evidence="7" type="ORF">F8154_10120</name>
</gene>
<evidence type="ECO:0000256" key="3">
    <source>
        <dbReference type="ARBA" id="ARBA00022692"/>
    </source>
</evidence>
<protein>
    <recommendedName>
        <fullName evidence="9">Cobalt ECF transporter T component CbiQ</fullName>
    </recommendedName>
</protein>
<keyword evidence="5 6" id="KW-0472">Membrane</keyword>
<sequence length="237" mass="26585">MHLADIDNLSNNEDSPFHSMRAVSKLIFTAIIITLFIVSNNILELILLTTVILISFRIGKVPYGQVFHLILYPLFFSSLFALFRFQQSFTAGILVIIKACGTAMTMILLITTTPYVDIFSILSLFLPKLLVDVFLFTYRALFILIGQVESLIKSIKLRAGYSPLKIVKNLKNIANALGIVIVKSIEMNDRMYQIYALRGYNGSIPISKDVGPLKANDFLLIGFSCVILIGKVISWRL</sequence>
<evidence type="ECO:0000256" key="4">
    <source>
        <dbReference type="ARBA" id="ARBA00022989"/>
    </source>
</evidence>
<feature type="transmembrane region" description="Helical" evidence="6">
    <location>
        <begin position="218"/>
        <end position="235"/>
    </location>
</feature>
<feature type="transmembrane region" description="Helical" evidence="6">
    <location>
        <begin position="26"/>
        <end position="54"/>
    </location>
</feature>
<reference evidence="7 8" key="1">
    <citation type="submission" date="2019-10" db="EMBL/GenBank/DDBJ databases">
        <title>Alkaliphilus serpentinus sp. nov. and Alkaliphilus pronyensis sp. nov., two novel anaerobic alkaliphilic species isolated from the serpentinized-hosted hydrothermal field of the Prony Bay (New Caledonia).</title>
        <authorList>
            <person name="Postec A."/>
        </authorList>
    </citation>
    <scope>NUCLEOTIDE SEQUENCE [LARGE SCALE GENOMIC DNA]</scope>
    <source>
        <strain evidence="7 8">LacV</strain>
    </source>
</reference>
<feature type="transmembrane region" description="Helical" evidence="6">
    <location>
        <begin position="122"/>
        <end position="145"/>
    </location>
</feature>
<name>A0A6I0F750_9FIRM</name>
<dbReference type="Pfam" id="PF02361">
    <property type="entry name" value="CbiQ"/>
    <property type="match status" value="1"/>
</dbReference>
<evidence type="ECO:0000313" key="8">
    <source>
        <dbReference type="Proteomes" id="UP000432715"/>
    </source>
</evidence>
<keyword evidence="2" id="KW-1003">Cell membrane</keyword>
<evidence type="ECO:0000256" key="1">
    <source>
        <dbReference type="ARBA" id="ARBA00004141"/>
    </source>
</evidence>
<keyword evidence="8" id="KW-1185">Reference proteome</keyword>
<dbReference type="InterPro" id="IPR003339">
    <property type="entry name" value="ABC/ECF_trnsptr_transmembrane"/>
</dbReference>
<accession>A0A6I0F750</accession>
<feature type="transmembrane region" description="Helical" evidence="6">
    <location>
        <begin position="66"/>
        <end position="83"/>
    </location>
</feature>
<comment type="caution">
    <text evidence="7">The sequence shown here is derived from an EMBL/GenBank/DDBJ whole genome shotgun (WGS) entry which is preliminary data.</text>
</comment>
<keyword evidence="3 6" id="KW-0812">Transmembrane</keyword>
<dbReference type="OrthoDB" id="1952270at2"/>
<evidence type="ECO:0000256" key="6">
    <source>
        <dbReference type="SAM" id="Phobius"/>
    </source>
</evidence>
<dbReference type="RefSeq" id="WP_151861499.1">
    <property type="nucleotide sequence ID" value="NZ_WBZC01000036.1"/>
</dbReference>
<evidence type="ECO:0000256" key="2">
    <source>
        <dbReference type="ARBA" id="ARBA00022475"/>
    </source>
</evidence>
<feature type="transmembrane region" description="Helical" evidence="6">
    <location>
        <begin position="89"/>
        <end position="110"/>
    </location>
</feature>
<dbReference type="PANTHER" id="PTHR34857">
    <property type="entry name" value="SLL0384 PROTEIN"/>
    <property type="match status" value="1"/>
</dbReference>
<dbReference type="InterPro" id="IPR051611">
    <property type="entry name" value="ECF_transporter_component"/>
</dbReference>
<keyword evidence="4 6" id="KW-1133">Transmembrane helix</keyword>
<comment type="subcellular location">
    <subcellularLocation>
        <location evidence="1">Membrane</location>
        <topology evidence="1">Multi-pass membrane protein</topology>
    </subcellularLocation>
</comment>
<evidence type="ECO:0000313" key="7">
    <source>
        <dbReference type="EMBL" id="KAB3534027.1"/>
    </source>
</evidence>
<evidence type="ECO:0000256" key="5">
    <source>
        <dbReference type="ARBA" id="ARBA00023136"/>
    </source>
</evidence>
<dbReference type="PANTHER" id="PTHR34857:SF2">
    <property type="entry name" value="SLL0384 PROTEIN"/>
    <property type="match status" value="1"/>
</dbReference>
<dbReference type="Proteomes" id="UP000432715">
    <property type="component" value="Unassembled WGS sequence"/>
</dbReference>
<evidence type="ECO:0008006" key="9">
    <source>
        <dbReference type="Google" id="ProtNLM"/>
    </source>
</evidence>
<organism evidence="7 8">
    <name type="scientific">Alkaliphilus pronyensis</name>
    <dbReference type="NCBI Taxonomy" id="1482732"/>
    <lineage>
        <taxon>Bacteria</taxon>
        <taxon>Bacillati</taxon>
        <taxon>Bacillota</taxon>
        <taxon>Clostridia</taxon>
        <taxon>Peptostreptococcales</taxon>
        <taxon>Natronincolaceae</taxon>
        <taxon>Alkaliphilus</taxon>
    </lineage>
</organism>
<dbReference type="AlphaFoldDB" id="A0A6I0F750"/>
<dbReference type="GO" id="GO:0005886">
    <property type="term" value="C:plasma membrane"/>
    <property type="evidence" value="ECO:0007669"/>
    <property type="project" value="UniProtKB-ARBA"/>
</dbReference>
<dbReference type="EMBL" id="WBZC01000036">
    <property type="protein sequence ID" value="KAB3534027.1"/>
    <property type="molecule type" value="Genomic_DNA"/>
</dbReference>